<name>A0A914C6N4_9BILA</name>
<keyword evidence="1" id="KW-0472">Membrane</keyword>
<keyword evidence="2" id="KW-1185">Reference proteome</keyword>
<dbReference type="AlphaFoldDB" id="A0A914C6N4"/>
<evidence type="ECO:0000256" key="1">
    <source>
        <dbReference type="SAM" id="Phobius"/>
    </source>
</evidence>
<sequence>MKLSERILVVCLFVIIFVNIFLLSTKQLVIHEQIEPNNYFWPPGQDNTTPFNDTNFLTVIPRVGCDNLTKLIVGVRSIPSEFELIIQR</sequence>
<reference evidence="3" key="1">
    <citation type="submission" date="2022-11" db="UniProtKB">
        <authorList>
            <consortium name="WormBaseParasite"/>
        </authorList>
    </citation>
    <scope>IDENTIFICATION</scope>
</reference>
<dbReference type="Proteomes" id="UP000887540">
    <property type="component" value="Unplaced"/>
</dbReference>
<organism evidence="2 3">
    <name type="scientific">Acrobeloides nanus</name>
    <dbReference type="NCBI Taxonomy" id="290746"/>
    <lineage>
        <taxon>Eukaryota</taxon>
        <taxon>Metazoa</taxon>
        <taxon>Ecdysozoa</taxon>
        <taxon>Nematoda</taxon>
        <taxon>Chromadorea</taxon>
        <taxon>Rhabditida</taxon>
        <taxon>Tylenchina</taxon>
        <taxon>Cephalobomorpha</taxon>
        <taxon>Cephaloboidea</taxon>
        <taxon>Cephalobidae</taxon>
        <taxon>Acrobeloides</taxon>
    </lineage>
</organism>
<keyword evidence="1" id="KW-0812">Transmembrane</keyword>
<proteinExistence type="predicted"/>
<dbReference type="WBParaSite" id="ACRNAN_Path_440.g1666.t1">
    <property type="protein sequence ID" value="ACRNAN_Path_440.g1666.t1"/>
    <property type="gene ID" value="ACRNAN_Path_440.g1666"/>
</dbReference>
<keyword evidence="1" id="KW-1133">Transmembrane helix</keyword>
<accession>A0A914C6N4</accession>
<protein>
    <submittedName>
        <fullName evidence="3">Uncharacterized protein</fullName>
    </submittedName>
</protein>
<feature type="transmembrane region" description="Helical" evidence="1">
    <location>
        <begin position="7"/>
        <end position="24"/>
    </location>
</feature>
<evidence type="ECO:0000313" key="2">
    <source>
        <dbReference type="Proteomes" id="UP000887540"/>
    </source>
</evidence>
<evidence type="ECO:0000313" key="3">
    <source>
        <dbReference type="WBParaSite" id="ACRNAN_Path_440.g1666.t1"/>
    </source>
</evidence>